<evidence type="ECO:0000313" key="2">
    <source>
        <dbReference type="EMBL" id="UYV73257.1"/>
    </source>
</evidence>
<protein>
    <submittedName>
        <fullName evidence="2">Uncharacterized protein</fullName>
    </submittedName>
</protein>
<gene>
    <name evidence="2" type="ORF">LAZ67_10002373</name>
</gene>
<dbReference type="EMBL" id="CP092872">
    <property type="protein sequence ID" value="UYV73257.1"/>
    <property type="molecule type" value="Genomic_DNA"/>
</dbReference>
<dbReference type="Proteomes" id="UP001235939">
    <property type="component" value="Chromosome 10"/>
</dbReference>
<organism evidence="2 3">
    <name type="scientific">Cordylochernes scorpioides</name>
    <dbReference type="NCBI Taxonomy" id="51811"/>
    <lineage>
        <taxon>Eukaryota</taxon>
        <taxon>Metazoa</taxon>
        <taxon>Ecdysozoa</taxon>
        <taxon>Arthropoda</taxon>
        <taxon>Chelicerata</taxon>
        <taxon>Arachnida</taxon>
        <taxon>Pseudoscorpiones</taxon>
        <taxon>Cheliferoidea</taxon>
        <taxon>Chernetidae</taxon>
        <taxon>Cordylochernes</taxon>
    </lineage>
</organism>
<feature type="region of interest" description="Disordered" evidence="1">
    <location>
        <begin position="15"/>
        <end position="40"/>
    </location>
</feature>
<dbReference type="InterPro" id="IPR052709">
    <property type="entry name" value="Transposase-MT_Hybrid"/>
</dbReference>
<name>A0ABY6KWM6_9ARAC</name>
<evidence type="ECO:0000313" key="3">
    <source>
        <dbReference type="Proteomes" id="UP001235939"/>
    </source>
</evidence>
<sequence>MSRVAQWTWYLPNCDETSLNDKPPSGRPSTATNPENEDKVDDRICHDRRITIRELCFILNAGSNTIETMIEHLGYRKICSKWIPRITPDQHDQRVQLCQELLNLYEAQKNNYF</sequence>
<dbReference type="PANTHER" id="PTHR46060">
    <property type="entry name" value="MARINER MOS1 TRANSPOSASE-LIKE PROTEIN"/>
    <property type="match status" value="1"/>
</dbReference>
<evidence type="ECO:0000256" key="1">
    <source>
        <dbReference type="SAM" id="MobiDB-lite"/>
    </source>
</evidence>
<dbReference type="PANTHER" id="PTHR46060:SF1">
    <property type="entry name" value="MARINER MOS1 TRANSPOSASE-LIKE PROTEIN"/>
    <property type="match status" value="1"/>
</dbReference>
<keyword evidence="3" id="KW-1185">Reference proteome</keyword>
<accession>A0ABY6KWM6</accession>
<proteinExistence type="predicted"/>
<reference evidence="2 3" key="1">
    <citation type="submission" date="2022-01" db="EMBL/GenBank/DDBJ databases">
        <title>A chromosomal length assembly of Cordylochernes scorpioides.</title>
        <authorList>
            <person name="Zeh D."/>
            <person name="Zeh J."/>
        </authorList>
    </citation>
    <scope>NUCLEOTIDE SEQUENCE [LARGE SCALE GENOMIC DNA]</scope>
    <source>
        <strain evidence="2">IN4F17</strain>
        <tissue evidence="2">Whole Body</tissue>
    </source>
</reference>